<sequence>ITVVGSDGSPNYHVASRTTSENPVTITGSEPQNVTATPPVSVSVDTAPPPPPPPPGSSSSSIVKKRRGRPRKYAPDGSVALSPKPISSAAPPPVIDFTAGSKRGKIRSV</sequence>
<feature type="compositionally biased region" description="Low complexity" evidence="1">
    <location>
        <begin position="80"/>
        <end position="89"/>
    </location>
</feature>
<gene>
    <name evidence="2" type="ORF">M569_17070</name>
</gene>
<dbReference type="AlphaFoldDB" id="S8DED0"/>
<evidence type="ECO:0000256" key="1">
    <source>
        <dbReference type="SAM" id="MobiDB-lite"/>
    </source>
</evidence>
<protein>
    <submittedName>
        <fullName evidence="2">Uncharacterized protein</fullName>
    </submittedName>
</protein>
<accession>S8DED0</accession>
<dbReference type="Proteomes" id="UP000015453">
    <property type="component" value="Unassembled WGS sequence"/>
</dbReference>
<dbReference type="EMBL" id="AUSU01009889">
    <property type="protein sequence ID" value="EPS57747.1"/>
    <property type="molecule type" value="Genomic_DNA"/>
</dbReference>
<organism evidence="2 3">
    <name type="scientific">Genlisea aurea</name>
    <dbReference type="NCBI Taxonomy" id="192259"/>
    <lineage>
        <taxon>Eukaryota</taxon>
        <taxon>Viridiplantae</taxon>
        <taxon>Streptophyta</taxon>
        <taxon>Embryophyta</taxon>
        <taxon>Tracheophyta</taxon>
        <taxon>Spermatophyta</taxon>
        <taxon>Magnoliopsida</taxon>
        <taxon>eudicotyledons</taxon>
        <taxon>Gunneridae</taxon>
        <taxon>Pentapetalae</taxon>
        <taxon>asterids</taxon>
        <taxon>lamiids</taxon>
        <taxon>Lamiales</taxon>
        <taxon>Lentibulariaceae</taxon>
        <taxon>Genlisea</taxon>
    </lineage>
</organism>
<name>S8DED0_9LAMI</name>
<feature type="non-terminal residue" evidence="2">
    <location>
        <position position="109"/>
    </location>
</feature>
<evidence type="ECO:0000313" key="3">
    <source>
        <dbReference type="Proteomes" id="UP000015453"/>
    </source>
</evidence>
<feature type="non-terminal residue" evidence="2">
    <location>
        <position position="1"/>
    </location>
</feature>
<feature type="compositionally biased region" description="Basic residues" evidence="1">
    <location>
        <begin position="63"/>
        <end position="72"/>
    </location>
</feature>
<keyword evidence="3" id="KW-1185">Reference proteome</keyword>
<feature type="compositionally biased region" description="Pro residues" evidence="1">
    <location>
        <begin position="47"/>
        <end position="56"/>
    </location>
</feature>
<evidence type="ECO:0000313" key="2">
    <source>
        <dbReference type="EMBL" id="EPS57747.1"/>
    </source>
</evidence>
<comment type="caution">
    <text evidence="2">The sequence shown here is derived from an EMBL/GenBank/DDBJ whole genome shotgun (WGS) entry which is preliminary data.</text>
</comment>
<feature type="region of interest" description="Disordered" evidence="1">
    <location>
        <begin position="1"/>
        <end position="109"/>
    </location>
</feature>
<proteinExistence type="predicted"/>
<reference evidence="2 3" key="1">
    <citation type="journal article" date="2013" name="BMC Genomics">
        <title>The miniature genome of a carnivorous plant Genlisea aurea contains a low number of genes and short non-coding sequences.</title>
        <authorList>
            <person name="Leushkin E.V."/>
            <person name="Sutormin R.A."/>
            <person name="Nabieva E.R."/>
            <person name="Penin A.A."/>
            <person name="Kondrashov A.S."/>
            <person name="Logacheva M.D."/>
        </authorList>
    </citation>
    <scope>NUCLEOTIDE SEQUENCE [LARGE SCALE GENOMIC DNA]</scope>
</reference>
<feature type="compositionally biased region" description="Polar residues" evidence="1">
    <location>
        <begin position="16"/>
        <end position="36"/>
    </location>
</feature>